<organism evidence="1 2">
    <name type="scientific">Dichotomicrobium thermohalophilum</name>
    <dbReference type="NCBI Taxonomy" id="933063"/>
    <lineage>
        <taxon>Bacteria</taxon>
        <taxon>Pseudomonadati</taxon>
        <taxon>Pseudomonadota</taxon>
        <taxon>Alphaproteobacteria</taxon>
        <taxon>Hyphomicrobiales</taxon>
        <taxon>Hyphomicrobiaceae</taxon>
        <taxon>Dichotomicrobium</taxon>
    </lineage>
</organism>
<reference evidence="1 2" key="1">
    <citation type="submission" date="2018-08" db="EMBL/GenBank/DDBJ databases">
        <title>Genomic Encyclopedia of Archaeal and Bacterial Type Strains, Phase II (KMG-II): from individual species to whole genera.</title>
        <authorList>
            <person name="Goeker M."/>
        </authorList>
    </citation>
    <scope>NUCLEOTIDE SEQUENCE [LARGE SCALE GENOMIC DNA]</scope>
    <source>
        <strain evidence="1 2">DSM 5002</strain>
    </source>
</reference>
<evidence type="ECO:0000313" key="2">
    <source>
        <dbReference type="Proteomes" id="UP000266273"/>
    </source>
</evidence>
<protein>
    <submittedName>
        <fullName evidence="1">50S ribosome-binding GTPase</fullName>
    </submittedName>
</protein>
<dbReference type="AlphaFoldDB" id="A0A397QE83"/>
<dbReference type="OrthoDB" id="5477114at2"/>
<evidence type="ECO:0000313" key="1">
    <source>
        <dbReference type="EMBL" id="RIA56561.1"/>
    </source>
</evidence>
<sequence>MQDMAQDQEAMMDDLAQRLRETRAVFEQASQIPRVASAIRGLQRIETSLGRPPRVGIFGEFNSGKTSLTNILIGRKALPTSVVTSDRGSTLLRYADQPELYAIGAEGGRHRLTTAAFQKLIARPALTEIGVPFPRLRNYEIIDTVGVSDPSLGGLPPKRAANSYVHGAVWCTVASQAWKRSEVSQWRTIPESVRKRSLLVVTHLDAVPNPQDREKIAERIRSEAANLFHGFVMISLTQALRALSPEGEIVDETAWYNSGAAELEHWFSEIVAMARVDKRRRAVAAARAIAQRLLSAPLRTPHEIAVSHLQAAWSNRVRRRVRDAAGGRDIGQLTVEQHIETLVSAARGFAAYGLEPWLQKRVRTGTMRDILALLPREPAQVRGVVAGMEPAQAHRALALIVDQVAAELREALMEITPAKGDRPAELPRQVAEAASAVSAWGNEQAG</sequence>
<name>A0A397QE83_9HYPH</name>
<gene>
    <name evidence="1" type="ORF">BXY53_1667</name>
</gene>
<dbReference type="Gene3D" id="3.40.50.300">
    <property type="entry name" value="P-loop containing nucleotide triphosphate hydrolases"/>
    <property type="match status" value="1"/>
</dbReference>
<dbReference type="RefSeq" id="WP_119061344.1">
    <property type="nucleotide sequence ID" value="NZ_QXDF01000001.1"/>
</dbReference>
<proteinExistence type="predicted"/>
<dbReference type="Proteomes" id="UP000266273">
    <property type="component" value="Unassembled WGS sequence"/>
</dbReference>
<dbReference type="SUPFAM" id="SSF52540">
    <property type="entry name" value="P-loop containing nucleoside triphosphate hydrolases"/>
    <property type="match status" value="1"/>
</dbReference>
<dbReference type="InterPro" id="IPR027417">
    <property type="entry name" value="P-loop_NTPase"/>
</dbReference>
<dbReference type="EMBL" id="QXDF01000001">
    <property type="protein sequence ID" value="RIA56561.1"/>
    <property type="molecule type" value="Genomic_DNA"/>
</dbReference>
<comment type="caution">
    <text evidence="1">The sequence shown here is derived from an EMBL/GenBank/DDBJ whole genome shotgun (WGS) entry which is preliminary data.</text>
</comment>
<accession>A0A397QE83</accession>
<keyword evidence="2" id="KW-1185">Reference proteome</keyword>